<keyword evidence="1" id="KW-1133">Transmembrane helix</keyword>
<keyword evidence="1" id="KW-0812">Transmembrane</keyword>
<keyword evidence="1" id="KW-0472">Membrane</keyword>
<protein>
    <submittedName>
        <fullName evidence="2">Uncharacterized protein</fullName>
    </submittedName>
</protein>
<name>A0AAE9G9H8_9CAUD</name>
<feature type="transmembrane region" description="Helical" evidence="1">
    <location>
        <begin position="34"/>
        <end position="56"/>
    </location>
</feature>
<evidence type="ECO:0000313" key="3">
    <source>
        <dbReference type="Proteomes" id="UP000832072"/>
    </source>
</evidence>
<dbReference type="Proteomes" id="UP000832072">
    <property type="component" value="Segment"/>
</dbReference>
<evidence type="ECO:0000256" key="1">
    <source>
        <dbReference type="SAM" id="Phobius"/>
    </source>
</evidence>
<dbReference type="EMBL" id="OM638103">
    <property type="protein sequence ID" value="UNY47158.1"/>
    <property type="molecule type" value="Genomic_DNA"/>
</dbReference>
<keyword evidence="3" id="KW-1185">Reference proteome</keyword>
<organism evidence="2 3">
    <name type="scientific">Cronobacter phage LPCS28</name>
    <dbReference type="NCBI Taxonomy" id="2924885"/>
    <lineage>
        <taxon>Viruses</taxon>
        <taxon>Duplodnaviria</taxon>
        <taxon>Heunggongvirae</taxon>
        <taxon>Uroviricota</taxon>
        <taxon>Caudoviricetes</taxon>
        <taxon>Pantevenvirales</taxon>
        <taxon>Straboviridae</taxon>
        <taxon>Nanhuvirus</taxon>
        <taxon>Nanhuvirus LPCS28</taxon>
    </lineage>
</organism>
<sequence>MDTLWFFPFAVVWATLCSAFVYKIKWKTSNSQNLSVFIVFILSMLMGIAVAELPIWQ</sequence>
<evidence type="ECO:0000313" key="2">
    <source>
        <dbReference type="EMBL" id="UNY47158.1"/>
    </source>
</evidence>
<proteinExistence type="predicted"/>
<gene>
    <name evidence="2" type="ORF">EHEKIMEA_00276</name>
</gene>
<reference evidence="2 3" key="1">
    <citation type="submission" date="2022-02" db="EMBL/GenBank/DDBJ databases">
        <authorList>
            <person name="Tian F."/>
            <person name="Li J."/>
            <person name="Li F."/>
            <person name="Tong Y."/>
        </authorList>
    </citation>
    <scope>NUCLEOTIDE SEQUENCE [LARGE SCALE GENOMIC DNA]</scope>
</reference>
<feature type="transmembrane region" description="Helical" evidence="1">
    <location>
        <begin position="6"/>
        <end position="22"/>
    </location>
</feature>
<accession>A0AAE9G9H8</accession>